<dbReference type="VEuPathDB" id="VectorBase:ADIR014660"/>
<sequence length="67" mass="7684">MFHEETIILGPPALQQAVRFSDGLVWNNRPVYNYCMRGVITCFTGLRKKDELVSTAFLPRLLRPCSI</sequence>
<accession>A0A182NXU0</accession>
<evidence type="ECO:0000313" key="2">
    <source>
        <dbReference type="Proteomes" id="UP000075884"/>
    </source>
</evidence>
<name>A0A182NXU0_9DIPT</name>
<dbReference type="GO" id="GO:0000281">
    <property type="term" value="P:mitotic cytokinesis"/>
    <property type="evidence" value="ECO:0007669"/>
    <property type="project" value="TreeGrafter"/>
</dbReference>
<dbReference type="GO" id="GO:0005085">
    <property type="term" value="F:guanyl-nucleotide exchange factor activity"/>
    <property type="evidence" value="ECO:0007669"/>
    <property type="project" value="InterPro"/>
</dbReference>
<protein>
    <submittedName>
        <fullName evidence="1">Uncharacterized protein</fullName>
    </submittedName>
</protein>
<reference evidence="2" key="1">
    <citation type="submission" date="2013-03" db="EMBL/GenBank/DDBJ databases">
        <title>The Genome Sequence of Anopheles dirus WRAIR2.</title>
        <authorList>
            <consortium name="The Broad Institute Genomics Platform"/>
            <person name="Neafsey D.E."/>
            <person name="Walton C."/>
            <person name="Walker B."/>
            <person name="Young S.K."/>
            <person name="Zeng Q."/>
            <person name="Gargeya S."/>
            <person name="Fitzgerald M."/>
            <person name="Haas B."/>
            <person name="Abouelleil A."/>
            <person name="Allen A.W."/>
            <person name="Alvarado L."/>
            <person name="Arachchi H.M."/>
            <person name="Berlin A.M."/>
            <person name="Chapman S.B."/>
            <person name="Gainer-Dewar J."/>
            <person name="Goldberg J."/>
            <person name="Griggs A."/>
            <person name="Gujja S."/>
            <person name="Hansen M."/>
            <person name="Howarth C."/>
            <person name="Imamovic A."/>
            <person name="Ireland A."/>
            <person name="Larimer J."/>
            <person name="McCowan C."/>
            <person name="Murphy C."/>
            <person name="Pearson M."/>
            <person name="Poon T.W."/>
            <person name="Priest M."/>
            <person name="Roberts A."/>
            <person name="Saif S."/>
            <person name="Shea T."/>
            <person name="Sisk P."/>
            <person name="Sykes S."/>
            <person name="Wortman J."/>
            <person name="Nusbaum C."/>
            <person name="Birren B."/>
        </authorList>
    </citation>
    <scope>NUCLEOTIDE SEQUENCE [LARGE SCALE GENOMIC DNA]</scope>
    <source>
        <strain evidence="2">WRAIR2</strain>
    </source>
</reference>
<dbReference type="AlphaFoldDB" id="A0A182NXU0"/>
<dbReference type="Proteomes" id="UP000075884">
    <property type="component" value="Unassembled WGS sequence"/>
</dbReference>
<organism evidence="1 2">
    <name type="scientific">Anopheles dirus</name>
    <dbReference type="NCBI Taxonomy" id="7168"/>
    <lineage>
        <taxon>Eukaryota</taxon>
        <taxon>Metazoa</taxon>
        <taxon>Ecdysozoa</taxon>
        <taxon>Arthropoda</taxon>
        <taxon>Hexapoda</taxon>
        <taxon>Insecta</taxon>
        <taxon>Pterygota</taxon>
        <taxon>Neoptera</taxon>
        <taxon>Endopterygota</taxon>
        <taxon>Diptera</taxon>
        <taxon>Nematocera</taxon>
        <taxon>Culicoidea</taxon>
        <taxon>Culicidae</taxon>
        <taxon>Anophelinae</taxon>
        <taxon>Anopheles</taxon>
    </lineage>
</organism>
<reference evidence="1" key="2">
    <citation type="submission" date="2020-05" db="UniProtKB">
        <authorList>
            <consortium name="EnsemblMetazoa"/>
        </authorList>
    </citation>
    <scope>IDENTIFICATION</scope>
    <source>
        <strain evidence="1">WRAIR2</strain>
    </source>
</reference>
<dbReference type="EnsemblMetazoa" id="ADIR014660-RA">
    <property type="protein sequence ID" value="ADIR014660-PA"/>
    <property type="gene ID" value="ADIR014660"/>
</dbReference>
<dbReference type="PANTHER" id="PTHR16777:SF2">
    <property type="entry name" value="PROTEIN ECT2"/>
    <property type="match status" value="1"/>
</dbReference>
<dbReference type="STRING" id="7168.A0A182NXU0"/>
<dbReference type="PANTHER" id="PTHR16777">
    <property type="entry name" value="PROTEIN ECT2"/>
    <property type="match status" value="1"/>
</dbReference>
<dbReference type="GO" id="GO:0005634">
    <property type="term" value="C:nucleus"/>
    <property type="evidence" value="ECO:0007669"/>
    <property type="project" value="InterPro"/>
</dbReference>
<keyword evidence="2" id="KW-1185">Reference proteome</keyword>
<evidence type="ECO:0000313" key="1">
    <source>
        <dbReference type="EnsemblMetazoa" id="ADIR014660-PA"/>
    </source>
</evidence>
<dbReference type="GO" id="GO:0005938">
    <property type="term" value="C:cell cortex"/>
    <property type="evidence" value="ECO:0007669"/>
    <property type="project" value="TreeGrafter"/>
</dbReference>
<dbReference type="GO" id="GO:0005096">
    <property type="term" value="F:GTPase activator activity"/>
    <property type="evidence" value="ECO:0007669"/>
    <property type="project" value="InterPro"/>
</dbReference>
<dbReference type="GO" id="GO:0007399">
    <property type="term" value="P:nervous system development"/>
    <property type="evidence" value="ECO:0007669"/>
    <property type="project" value="TreeGrafter"/>
</dbReference>
<dbReference type="InterPro" id="IPR026817">
    <property type="entry name" value="Ect2"/>
</dbReference>
<proteinExistence type="predicted"/>
<dbReference type="GO" id="GO:2000431">
    <property type="term" value="P:regulation of cytokinesis, actomyosin contractile ring assembly"/>
    <property type="evidence" value="ECO:0007669"/>
    <property type="project" value="InterPro"/>
</dbReference>